<reference evidence="9 10" key="1">
    <citation type="submission" date="2020-08" db="EMBL/GenBank/DDBJ databases">
        <title>Plant Genome Project.</title>
        <authorList>
            <person name="Zhang R.-G."/>
        </authorList>
    </citation>
    <scope>NUCLEOTIDE SEQUENCE [LARGE SCALE GENOMIC DNA]</scope>
    <source>
        <tissue evidence="9">Rhizome</tissue>
    </source>
</reference>
<dbReference type="InterPro" id="IPR028889">
    <property type="entry name" value="USP"/>
</dbReference>
<dbReference type="PROSITE" id="PS50271">
    <property type="entry name" value="ZF_UBP"/>
    <property type="match status" value="1"/>
</dbReference>
<dbReference type="AlphaFoldDB" id="A0A8J5FHX7"/>
<dbReference type="Gene3D" id="3.90.70.10">
    <property type="entry name" value="Cysteine proteinases"/>
    <property type="match status" value="2"/>
</dbReference>
<feature type="compositionally biased region" description="Basic residues" evidence="6">
    <location>
        <begin position="367"/>
        <end position="383"/>
    </location>
</feature>
<organism evidence="9 10">
    <name type="scientific">Zingiber officinale</name>
    <name type="common">Ginger</name>
    <name type="synonym">Amomum zingiber</name>
    <dbReference type="NCBI Taxonomy" id="94328"/>
    <lineage>
        <taxon>Eukaryota</taxon>
        <taxon>Viridiplantae</taxon>
        <taxon>Streptophyta</taxon>
        <taxon>Embryophyta</taxon>
        <taxon>Tracheophyta</taxon>
        <taxon>Spermatophyta</taxon>
        <taxon>Magnoliopsida</taxon>
        <taxon>Liliopsida</taxon>
        <taxon>Zingiberales</taxon>
        <taxon>Zingiberaceae</taxon>
        <taxon>Zingiber</taxon>
    </lineage>
</organism>
<dbReference type="Gene3D" id="3.30.40.10">
    <property type="entry name" value="Zinc/RING finger domain, C3HC4 (zinc finger)"/>
    <property type="match status" value="1"/>
</dbReference>
<evidence type="ECO:0000256" key="5">
    <source>
        <dbReference type="PROSITE-ProRule" id="PRU00502"/>
    </source>
</evidence>
<gene>
    <name evidence="9" type="ORF">ZIOFF_055672</name>
</gene>
<accession>A0A8J5FHX7</accession>
<comment type="similarity">
    <text evidence="1">Belongs to the peptidase C19 family.</text>
</comment>
<feature type="compositionally biased region" description="Basic residues" evidence="6">
    <location>
        <begin position="1"/>
        <end position="16"/>
    </location>
</feature>
<dbReference type="SUPFAM" id="SSF57850">
    <property type="entry name" value="RING/U-box"/>
    <property type="match status" value="1"/>
</dbReference>
<dbReference type="Pfam" id="PF02148">
    <property type="entry name" value="zf-UBP"/>
    <property type="match status" value="1"/>
</dbReference>
<proteinExistence type="inferred from homology"/>
<keyword evidence="4" id="KW-0862">Zinc</keyword>
<comment type="caution">
    <text evidence="9">The sequence shown here is derived from an EMBL/GenBank/DDBJ whole genome shotgun (WGS) entry which is preliminary data.</text>
</comment>
<keyword evidence="2" id="KW-0479">Metal-binding</keyword>
<name>A0A8J5FHX7_ZINOF</name>
<sequence>MGKKVKSKGRNPRRVPPRASSGSIQSDPRASDPKEDADGGDVMDGESCSHYNKESVQLNQVLLGISSSNVASACEDCRDDSPARMGGGKKGKPQKKREVHLFWICLDCNRCFCGGAVNDSVPYGHARRHSKQEHHDLMVRLDKPRSGWCFSCNLAIHIELPNVLADAGETKSVGDDKRVEVLEPEPLTLQDGKGYVIRGLSNLGNTCFFNSVMQNLLAIDLLRQFMVSLNRPIGPLTMALKKLFSETSIGATTKGVLNPKNIFGCICSKAPQFRGYQQQDSHELLRCLLDGLYAEDRNARKEQDSSGQGSPNLESTLVDNIFGGQLSSTVRCVECGHSSTVHEPFLDLSLPVPSKKSTSKKAPPPPPKRKPPPKERNKSRKFREKASARGSVIMPHCGPEERDTSSVENCESSDPPKTEEDNNWDIAVPETALDVASEAEGSSWMDYLPEPTMTSDALELATQSSNLPDSSQLSQNENKISIGSEVDDSSIQLKVSSDSNIDNFSRNDTSSSCVHDAGVILLPYEALDCTTGVMTGVTSSHSPDNESSSGNSVKEQSVQAAVVANSVQAEVEFDGFGDLFNEPEVTSELKTDTGMAEEAPVTLWANNSCETNQEVDNSENIVSIESCLALFTNMELLSDEHAWYCEHCSEALSSDMITDEPCKSDLLPTLGNTNMMKFQDEGDECTTEKNSLGYQVSDLHSTGLSNLGNRGTASVSAETELLSEKHNSEHKLNIGCGSEEGKFKNEAAGNGKVLPDYILNDQIDKPNGITEDQEFADSRPEQIESDKTVSVQEEVQVSGQALAATLTSSLHDIGENLTNPCRNGKLAINLCKKGSNLSGQACAAQDIRVKKKEPAKKKVKRDATKRILISKIPPILTIHLKRFSQDARGRLSKLRGHVLFQEILDLRLYLDPSTVLAWAKCKSVILTSRYQGGVEVVPRLSCFVFAEKMERIAMGILIPNSSSGLLFLSCEEKENCSYSLFGVVVHSGGMSGGHYIAYVRGQRNSGKARKDVNSSSWFYASDAHIREAALSEVLQSEAYILFYEKM</sequence>
<dbReference type="InterPro" id="IPR038765">
    <property type="entry name" value="Papain-like_cys_pep_sf"/>
</dbReference>
<dbReference type="PANTHER" id="PTHR24006:SF781">
    <property type="entry name" value="LD34905P"/>
    <property type="match status" value="1"/>
</dbReference>
<feature type="domain" description="UBP-type" evidence="8">
    <location>
        <begin position="46"/>
        <end position="177"/>
    </location>
</feature>
<evidence type="ECO:0000256" key="4">
    <source>
        <dbReference type="ARBA" id="ARBA00022833"/>
    </source>
</evidence>
<dbReference type="Proteomes" id="UP000734854">
    <property type="component" value="Unassembled WGS sequence"/>
</dbReference>
<dbReference type="PROSITE" id="PS50235">
    <property type="entry name" value="USP_3"/>
    <property type="match status" value="1"/>
</dbReference>
<dbReference type="InterPro" id="IPR013083">
    <property type="entry name" value="Znf_RING/FYVE/PHD"/>
</dbReference>
<evidence type="ECO:0000259" key="8">
    <source>
        <dbReference type="PROSITE" id="PS50271"/>
    </source>
</evidence>
<dbReference type="GO" id="GO:0008270">
    <property type="term" value="F:zinc ion binding"/>
    <property type="evidence" value="ECO:0007669"/>
    <property type="project" value="UniProtKB-KW"/>
</dbReference>
<dbReference type="PROSITE" id="PS00973">
    <property type="entry name" value="USP_2"/>
    <property type="match status" value="1"/>
</dbReference>
<keyword evidence="3 5" id="KW-0863">Zinc-finger</keyword>
<evidence type="ECO:0000256" key="6">
    <source>
        <dbReference type="SAM" id="MobiDB-lite"/>
    </source>
</evidence>
<dbReference type="GO" id="GO:0005829">
    <property type="term" value="C:cytosol"/>
    <property type="evidence" value="ECO:0007669"/>
    <property type="project" value="TreeGrafter"/>
</dbReference>
<protein>
    <recommendedName>
        <fullName evidence="11">Ubiquitinyl hydrolase 1</fullName>
    </recommendedName>
</protein>
<dbReference type="GO" id="GO:0004843">
    <property type="term" value="F:cysteine-type deubiquitinase activity"/>
    <property type="evidence" value="ECO:0007669"/>
    <property type="project" value="InterPro"/>
</dbReference>
<dbReference type="GO" id="GO:0016579">
    <property type="term" value="P:protein deubiquitination"/>
    <property type="evidence" value="ECO:0007669"/>
    <property type="project" value="InterPro"/>
</dbReference>
<evidence type="ECO:0000256" key="2">
    <source>
        <dbReference type="ARBA" id="ARBA00022723"/>
    </source>
</evidence>
<dbReference type="InterPro" id="IPR001394">
    <property type="entry name" value="Peptidase_C19_UCH"/>
</dbReference>
<feature type="domain" description="USP" evidence="7">
    <location>
        <begin position="198"/>
        <end position="1046"/>
    </location>
</feature>
<dbReference type="GO" id="GO:0005634">
    <property type="term" value="C:nucleus"/>
    <property type="evidence" value="ECO:0007669"/>
    <property type="project" value="TreeGrafter"/>
</dbReference>
<dbReference type="SUPFAM" id="SSF54001">
    <property type="entry name" value="Cysteine proteinases"/>
    <property type="match status" value="1"/>
</dbReference>
<evidence type="ECO:0008006" key="11">
    <source>
        <dbReference type="Google" id="ProtNLM"/>
    </source>
</evidence>
<dbReference type="PANTHER" id="PTHR24006">
    <property type="entry name" value="UBIQUITIN CARBOXYL-TERMINAL HYDROLASE"/>
    <property type="match status" value="1"/>
</dbReference>
<evidence type="ECO:0000259" key="7">
    <source>
        <dbReference type="PROSITE" id="PS50235"/>
    </source>
</evidence>
<dbReference type="Pfam" id="PF00443">
    <property type="entry name" value="UCH"/>
    <property type="match status" value="1"/>
</dbReference>
<dbReference type="InterPro" id="IPR001607">
    <property type="entry name" value="Znf_UBP"/>
</dbReference>
<dbReference type="InterPro" id="IPR018200">
    <property type="entry name" value="USP_CS"/>
</dbReference>
<feature type="region of interest" description="Disordered" evidence="6">
    <location>
        <begin position="1"/>
        <end position="48"/>
    </location>
</feature>
<evidence type="ECO:0000313" key="10">
    <source>
        <dbReference type="Proteomes" id="UP000734854"/>
    </source>
</evidence>
<dbReference type="PROSITE" id="PS00972">
    <property type="entry name" value="USP_1"/>
    <property type="match status" value="1"/>
</dbReference>
<feature type="region of interest" description="Disordered" evidence="6">
    <location>
        <begin position="346"/>
        <end position="425"/>
    </location>
</feature>
<evidence type="ECO:0000313" key="9">
    <source>
        <dbReference type="EMBL" id="KAG6487090.1"/>
    </source>
</evidence>
<dbReference type="InterPro" id="IPR050164">
    <property type="entry name" value="Peptidase_C19"/>
</dbReference>
<evidence type="ECO:0000256" key="3">
    <source>
        <dbReference type="ARBA" id="ARBA00022771"/>
    </source>
</evidence>
<dbReference type="EMBL" id="JACMSC010000015">
    <property type="protein sequence ID" value="KAG6487090.1"/>
    <property type="molecule type" value="Genomic_DNA"/>
</dbReference>
<evidence type="ECO:0000256" key="1">
    <source>
        <dbReference type="ARBA" id="ARBA00009085"/>
    </source>
</evidence>
<keyword evidence="10" id="KW-1185">Reference proteome</keyword>